<gene>
    <name evidence="6" type="ORF">ASILVAE211_22400</name>
</gene>
<dbReference type="Proteomes" id="UP000708298">
    <property type="component" value="Unassembled WGS sequence"/>
</dbReference>
<dbReference type="AlphaFoldDB" id="A0A963YXH9"/>
<dbReference type="PRINTS" id="PR00455">
    <property type="entry name" value="HTHTETR"/>
</dbReference>
<dbReference type="PANTHER" id="PTHR30055">
    <property type="entry name" value="HTH-TYPE TRANSCRIPTIONAL REGULATOR RUTR"/>
    <property type="match status" value="1"/>
</dbReference>
<dbReference type="InterPro" id="IPR001647">
    <property type="entry name" value="HTH_TetR"/>
</dbReference>
<keyword evidence="7" id="KW-1185">Reference proteome</keyword>
<dbReference type="InterPro" id="IPR036271">
    <property type="entry name" value="Tet_transcr_reg_TetR-rel_C_sf"/>
</dbReference>
<dbReference type="GO" id="GO:0000976">
    <property type="term" value="F:transcription cis-regulatory region binding"/>
    <property type="evidence" value="ECO:0007669"/>
    <property type="project" value="TreeGrafter"/>
</dbReference>
<keyword evidence="2 4" id="KW-0238">DNA-binding</keyword>
<keyword evidence="3" id="KW-0804">Transcription</keyword>
<dbReference type="InterPro" id="IPR050109">
    <property type="entry name" value="HTH-type_TetR-like_transc_reg"/>
</dbReference>
<dbReference type="SUPFAM" id="SSF48498">
    <property type="entry name" value="Tetracyclin repressor-like, C-terminal domain"/>
    <property type="match status" value="1"/>
</dbReference>
<dbReference type="EMBL" id="JAESVB010000020">
    <property type="protein sequence ID" value="MCB8877958.1"/>
    <property type="molecule type" value="Genomic_DNA"/>
</dbReference>
<keyword evidence="1" id="KW-0805">Transcription regulation</keyword>
<reference evidence="6" key="1">
    <citation type="journal article" date="2021" name="Microorganisms">
        <title>Acidisoma silvae sp. nov. and Acidisomacellulosilytica sp. nov., Two Acidophilic Bacteria Isolated from Decaying Wood, Hydrolyzing Cellulose and Producing Poly-3-hydroxybutyrate.</title>
        <authorList>
            <person name="Mieszkin S."/>
            <person name="Pouder E."/>
            <person name="Uroz S."/>
            <person name="Simon-Colin C."/>
            <person name="Alain K."/>
        </authorList>
    </citation>
    <scope>NUCLEOTIDE SEQUENCE</scope>
    <source>
        <strain evidence="6">HW T2.11</strain>
    </source>
</reference>
<proteinExistence type="predicted"/>
<evidence type="ECO:0000256" key="2">
    <source>
        <dbReference type="ARBA" id="ARBA00023125"/>
    </source>
</evidence>
<dbReference type="GO" id="GO:0003700">
    <property type="term" value="F:DNA-binding transcription factor activity"/>
    <property type="evidence" value="ECO:0007669"/>
    <property type="project" value="TreeGrafter"/>
</dbReference>
<evidence type="ECO:0000259" key="5">
    <source>
        <dbReference type="PROSITE" id="PS50977"/>
    </source>
</evidence>
<protein>
    <submittedName>
        <fullName evidence="6">TetR/AcrR family transcriptional regulator</fullName>
    </submittedName>
</protein>
<dbReference type="Pfam" id="PF00440">
    <property type="entry name" value="TetR_N"/>
    <property type="match status" value="1"/>
</dbReference>
<organism evidence="6 7">
    <name type="scientific">Acidisoma silvae</name>
    <dbReference type="NCBI Taxonomy" id="2802396"/>
    <lineage>
        <taxon>Bacteria</taxon>
        <taxon>Pseudomonadati</taxon>
        <taxon>Pseudomonadota</taxon>
        <taxon>Alphaproteobacteria</taxon>
        <taxon>Acetobacterales</taxon>
        <taxon>Acidocellaceae</taxon>
        <taxon>Acidisoma</taxon>
    </lineage>
</organism>
<evidence type="ECO:0000313" key="7">
    <source>
        <dbReference type="Proteomes" id="UP000708298"/>
    </source>
</evidence>
<dbReference type="SUPFAM" id="SSF46689">
    <property type="entry name" value="Homeodomain-like"/>
    <property type="match status" value="1"/>
</dbReference>
<accession>A0A963YXH9</accession>
<reference evidence="6" key="2">
    <citation type="submission" date="2021-01" db="EMBL/GenBank/DDBJ databases">
        <authorList>
            <person name="Mieszkin S."/>
            <person name="Pouder E."/>
            <person name="Alain K."/>
        </authorList>
    </citation>
    <scope>NUCLEOTIDE SEQUENCE</scope>
    <source>
        <strain evidence="6">HW T2.11</strain>
    </source>
</reference>
<name>A0A963YXH9_9PROT</name>
<dbReference type="PANTHER" id="PTHR30055:SF234">
    <property type="entry name" value="HTH-TYPE TRANSCRIPTIONAL REGULATOR BETI"/>
    <property type="match status" value="1"/>
</dbReference>
<dbReference type="InterPro" id="IPR009057">
    <property type="entry name" value="Homeodomain-like_sf"/>
</dbReference>
<sequence>MEFVDHGNSGSAGSIRHPLNMVIEHMLKTGGKPLFPSSAFFPWLGYGRLTARHMPIKWAIVMSVTEKTLAEAPGKRKAAQFEKAAQKRLDPQARAELILEQALRLFSERHFSVVTVRDIAQACGIQNGLIYYYYENKEHLLRAALTRAIGLTKQTYLDPASSSGPPLQQLTAWLRAQVPLAAMLKQMNKVMADYSASIHRDKITDALIKDLFDGEQTLLETYLSRIAAAGISSRIDVTKLARHISLQIDGIFFSANSRDDDRIADDIESLCEMVESHLMR</sequence>
<evidence type="ECO:0000256" key="1">
    <source>
        <dbReference type="ARBA" id="ARBA00023015"/>
    </source>
</evidence>
<dbReference type="Gene3D" id="1.10.357.10">
    <property type="entry name" value="Tetracycline Repressor, domain 2"/>
    <property type="match status" value="1"/>
</dbReference>
<evidence type="ECO:0000256" key="4">
    <source>
        <dbReference type="PROSITE-ProRule" id="PRU00335"/>
    </source>
</evidence>
<comment type="caution">
    <text evidence="6">The sequence shown here is derived from an EMBL/GenBank/DDBJ whole genome shotgun (WGS) entry which is preliminary data.</text>
</comment>
<dbReference type="RefSeq" id="WP_227323602.1">
    <property type="nucleotide sequence ID" value="NZ_JAESVB010000020.1"/>
</dbReference>
<dbReference type="PROSITE" id="PS50977">
    <property type="entry name" value="HTH_TETR_2"/>
    <property type="match status" value="1"/>
</dbReference>
<evidence type="ECO:0000256" key="3">
    <source>
        <dbReference type="ARBA" id="ARBA00023163"/>
    </source>
</evidence>
<feature type="domain" description="HTH tetR-type" evidence="5">
    <location>
        <begin position="92"/>
        <end position="152"/>
    </location>
</feature>
<evidence type="ECO:0000313" key="6">
    <source>
        <dbReference type="EMBL" id="MCB8877958.1"/>
    </source>
</evidence>
<feature type="DNA-binding region" description="H-T-H motif" evidence="4">
    <location>
        <begin position="115"/>
        <end position="134"/>
    </location>
</feature>